<evidence type="ECO:0000313" key="4">
    <source>
        <dbReference type="EMBL" id="KAI6780727.1"/>
    </source>
</evidence>
<evidence type="ECO:0000259" key="3">
    <source>
        <dbReference type="Pfam" id="PF16561"/>
    </source>
</evidence>
<dbReference type="GO" id="GO:0019901">
    <property type="term" value="F:protein kinase binding"/>
    <property type="evidence" value="ECO:0007669"/>
    <property type="project" value="TreeGrafter"/>
</dbReference>
<dbReference type="PANTHER" id="PTHR10343">
    <property type="entry name" value="5'-AMP-ACTIVATED PROTEIN KINASE , BETA SUBUNIT"/>
    <property type="match status" value="1"/>
</dbReference>
<feature type="domain" description="AMP-activated protein kinase glycogen-binding" evidence="3">
    <location>
        <begin position="4"/>
        <end position="81"/>
    </location>
</feature>
<reference evidence="4" key="1">
    <citation type="journal article" date="2021" name="J Fungi (Basel)">
        <title>Genomic and Metabolomic Analyses of the Marine Fungus Emericellopsis cladophorae: Insights into Saltwater Adaptability Mechanisms and Its Biosynthetic Potential.</title>
        <authorList>
            <person name="Goncalves M.F.M."/>
            <person name="Hilario S."/>
            <person name="Van de Peer Y."/>
            <person name="Esteves A.C."/>
            <person name="Alves A."/>
        </authorList>
    </citation>
    <scope>NUCLEOTIDE SEQUENCE</scope>
    <source>
        <strain evidence="4">MUM 19.33</strain>
    </source>
</reference>
<gene>
    <name evidence="4" type="ORF">J7T54_001231</name>
</gene>
<dbReference type="GO" id="GO:0007165">
    <property type="term" value="P:signal transduction"/>
    <property type="evidence" value="ECO:0007669"/>
    <property type="project" value="TreeGrafter"/>
</dbReference>
<protein>
    <submittedName>
        <fullName evidence="4">Cruciform DNA-recognizing protein-like protein</fullName>
    </submittedName>
</protein>
<dbReference type="GO" id="GO:0031588">
    <property type="term" value="C:nucleotide-activated protein kinase complex"/>
    <property type="evidence" value="ECO:0007669"/>
    <property type="project" value="TreeGrafter"/>
</dbReference>
<comment type="similarity">
    <text evidence="1">Belongs to the CRP1/MDG1 family.</text>
</comment>
<feature type="compositionally biased region" description="Basic and acidic residues" evidence="2">
    <location>
        <begin position="371"/>
        <end position="382"/>
    </location>
</feature>
<dbReference type="PANTHER" id="PTHR10343:SF81">
    <property type="entry name" value="CRUCIFORM DNA-RECOGNIZING PROTEIN 1-RELATED"/>
    <property type="match status" value="1"/>
</dbReference>
<keyword evidence="5" id="KW-1185">Reference proteome</keyword>
<dbReference type="SUPFAM" id="SSF81296">
    <property type="entry name" value="E set domains"/>
    <property type="match status" value="1"/>
</dbReference>
<dbReference type="OrthoDB" id="5873279at2759"/>
<dbReference type="CDD" id="cd02859">
    <property type="entry name" value="E_set_AMPKbeta_like_N"/>
    <property type="match status" value="1"/>
</dbReference>
<dbReference type="InterPro" id="IPR013783">
    <property type="entry name" value="Ig-like_fold"/>
</dbReference>
<feature type="compositionally biased region" description="Basic and acidic residues" evidence="2">
    <location>
        <begin position="459"/>
        <end position="472"/>
    </location>
</feature>
<dbReference type="InterPro" id="IPR032640">
    <property type="entry name" value="AMPK1_CBM"/>
</dbReference>
<dbReference type="InterPro" id="IPR050827">
    <property type="entry name" value="CRP1_MDG1_kinase"/>
</dbReference>
<feature type="region of interest" description="Disordered" evidence="2">
    <location>
        <begin position="229"/>
        <end position="300"/>
    </location>
</feature>
<dbReference type="GO" id="GO:0005634">
    <property type="term" value="C:nucleus"/>
    <property type="evidence" value="ECO:0007669"/>
    <property type="project" value="TreeGrafter"/>
</dbReference>
<dbReference type="GO" id="GO:0005737">
    <property type="term" value="C:cytoplasm"/>
    <property type="evidence" value="ECO:0007669"/>
    <property type="project" value="TreeGrafter"/>
</dbReference>
<feature type="region of interest" description="Disordered" evidence="2">
    <location>
        <begin position="330"/>
        <end position="545"/>
    </location>
</feature>
<evidence type="ECO:0000256" key="1">
    <source>
        <dbReference type="ARBA" id="ARBA00038216"/>
    </source>
</evidence>
<feature type="compositionally biased region" description="Polar residues" evidence="2">
    <location>
        <begin position="499"/>
        <end position="509"/>
    </location>
</feature>
<dbReference type="EMBL" id="JAGIXG020000029">
    <property type="protein sequence ID" value="KAI6780727.1"/>
    <property type="molecule type" value="Genomic_DNA"/>
</dbReference>
<feature type="compositionally biased region" description="Basic and acidic residues" evidence="2">
    <location>
        <begin position="265"/>
        <end position="278"/>
    </location>
</feature>
<comment type="caution">
    <text evidence="4">The sequence shown here is derived from an EMBL/GenBank/DDBJ whole genome shotgun (WGS) entry which is preliminary data.</text>
</comment>
<dbReference type="Pfam" id="PF16561">
    <property type="entry name" value="AMPK1_CBM"/>
    <property type="match status" value="1"/>
</dbReference>
<dbReference type="RefSeq" id="XP_051361583.1">
    <property type="nucleotide sequence ID" value="XM_051507291.1"/>
</dbReference>
<dbReference type="Proteomes" id="UP001055219">
    <property type="component" value="Unassembled WGS sequence"/>
</dbReference>
<dbReference type="AlphaFoldDB" id="A0A9Q0BCV8"/>
<sequence length="545" mass="56114">MGSYTFKWEHPAEEVYVTGTFDDWTKSVKLEKQGDVFQKTVDLKDASKKIYYKFVVDNNWVLNESAPKEPDQEGNINNFLTPEQIATSSAGAAVINTVTPTSTTAAMAGEVPKEGAATPSDVPGGFPETPANELDKPIGVAPLPAADGAVNPIAPAAGVVPVPATQDEINKNVKLDKESYEKADTLPGTANATSIDTAKPVIPESGLPVTDNTVSSVGPTATTVGLAGAVPKEAKGAETETQVPEAVKESQQKAGQSPEASAVAEEVREKAEVEHELMGKVPEAPVTSQGTAGVGTEKSENTTGFAAGAAAAVTAAGATVAAAAISAKDTAVEKGAPVANETAASAADAANKNLPDSVKEKLPVSIQGAIKTEDKEVTREEVSPEVPTEVKQSITEAHESPEAAANTAAVAEKKEVETELLQEVKSAPALAETKGDEVKSDPAPAKPVTDAGAAVEPVKPQEEKKDEADKPTEAATEPTESKPAETKPVETKTDAAAAGQSTTPANGSGSASATKPTETASTTEKKKKNRLSAMLSKLKHKMSDK</sequence>
<proteinExistence type="inferred from homology"/>
<dbReference type="GeneID" id="75827750"/>
<dbReference type="InterPro" id="IPR014756">
    <property type="entry name" value="Ig_E-set"/>
</dbReference>
<feature type="compositionally biased region" description="Basic and acidic residues" evidence="2">
    <location>
        <begin position="479"/>
        <end position="493"/>
    </location>
</feature>
<evidence type="ECO:0000256" key="2">
    <source>
        <dbReference type="SAM" id="MobiDB-lite"/>
    </source>
</evidence>
<feature type="compositionally biased region" description="Low complexity" evidence="2">
    <location>
        <begin position="510"/>
        <end position="522"/>
    </location>
</feature>
<accession>A0A9Q0BCV8</accession>
<dbReference type="Gene3D" id="2.60.40.10">
    <property type="entry name" value="Immunoglobulins"/>
    <property type="match status" value="1"/>
</dbReference>
<name>A0A9Q0BCV8_9HYPO</name>
<evidence type="ECO:0000313" key="5">
    <source>
        <dbReference type="Proteomes" id="UP001055219"/>
    </source>
</evidence>
<organism evidence="4 5">
    <name type="scientific">Emericellopsis cladophorae</name>
    <dbReference type="NCBI Taxonomy" id="2686198"/>
    <lineage>
        <taxon>Eukaryota</taxon>
        <taxon>Fungi</taxon>
        <taxon>Dikarya</taxon>
        <taxon>Ascomycota</taxon>
        <taxon>Pezizomycotina</taxon>
        <taxon>Sordariomycetes</taxon>
        <taxon>Hypocreomycetidae</taxon>
        <taxon>Hypocreales</taxon>
        <taxon>Bionectriaceae</taxon>
        <taxon>Emericellopsis</taxon>
    </lineage>
</organism>
<reference evidence="4" key="2">
    <citation type="submission" date="2022-07" db="EMBL/GenBank/DDBJ databases">
        <authorList>
            <person name="Goncalves M.F.M."/>
            <person name="Hilario S."/>
            <person name="Van De Peer Y."/>
            <person name="Esteves A.C."/>
            <person name="Alves A."/>
        </authorList>
    </citation>
    <scope>NUCLEOTIDE SEQUENCE</scope>
    <source>
        <strain evidence="4">MUM 19.33</strain>
    </source>
</reference>
<feature type="compositionally biased region" description="Low complexity" evidence="2">
    <location>
        <begin position="339"/>
        <end position="353"/>
    </location>
</feature>